<dbReference type="AlphaFoldDB" id="A0A7G9SSR0"/>
<feature type="transmembrane region" description="Helical" evidence="1">
    <location>
        <begin position="168"/>
        <end position="185"/>
    </location>
</feature>
<evidence type="ECO:0000313" key="3">
    <source>
        <dbReference type="Proteomes" id="UP000515804"/>
    </source>
</evidence>
<keyword evidence="3" id="KW-1185">Reference proteome</keyword>
<reference evidence="2 3" key="1">
    <citation type="submission" date="2020-08" db="EMBL/GenBank/DDBJ databases">
        <title>Genome sequence of Thermomonas carbonis KCTC 42013T.</title>
        <authorList>
            <person name="Hyun D.-W."/>
            <person name="Bae J.-W."/>
        </authorList>
    </citation>
    <scope>NUCLEOTIDE SEQUENCE [LARGE SCALE GENOMIC DNA]</scope>
    <source>
        <strain evidence="2 3">KCTC 42013</strain>
    </source>
</reference>
<feature type="transmembrane region" description="Helical" evidence="1">
    <location>
        <begin position="233"/>
        <end position="254"/>
    </location>
</feature>
<keyword evidence="1" id="KW-0812">Transmembrane</keyword>
<dbReference type="Proteomes" id="UP000515804">
    <property type="component" value="Chromosome"/>
</dbReference>
<dbReference type="Pfam" id="PF12412">
    <property type="entry name" value="DUF3667"/>
    <property type="match status" value="1"/>
</dbReference>
<evidence type="ECO:0000313" key="2">
    <source>
        <dbReference type="EMBL" id="QNN70885.1"/>
    </source>
</evidence>
<keyword evidence="1" id="KW-0472">Membrane</keyword>
<dbReference type="RefSeq" id="WP_187553400.1">
    <property type="nucleotide sequence ID" value="NZ_BMZL01000001.1"/>
</dbReference>
<feature type="transmembrane region" description="Helical" evidence="1">
    <location>
        <begin position="130"/>
        <end position="148"/>
    </location>
</feature>
<dbReference type="InterPro" id="IPR022134">
    <property type="entry name" value="DUF3667"/>
</dbReference>
<protein>
    <submittedName>
        <fullName evidence="2">DUF3667 domain-containing protein</fullName>
    </submittedName>
</protein>
<dbReference type="EMBL" id="CP060719">
    <property type="protein sequence ID" value="QNN70885.1"/>
    <property type="molecule type" value="Genomic_DNA"/>
</dbReference>
<proteinExistence type="predicted"/>
<keyword evidence="1" id="KW-1133">Transmembrane helix</keyword>
<accession>A0A7G9SSR0</accession>
<organism evidence="2 3">
    <name type="scientific">Thermomonas carbonis</name>
    <dbReference type="NCBI Taxonomy" id="1463158"/>
    <lineage>
        <taxon>Bacteria</taxon>
        <taxon>Pseudomonadati</taxon>
        <taxon>Pseudomonadota</taxon>
        <taxon>Gammaproteobacteria</taxon>
        <taxon>Lysobacterales</taxon>
        <taxon>Lysobacteraceae</taxon>
        <taxon>Thermomonas</taxon>
    </lineage>
</organism>
<feature type="transmembrane region" description="Helical" evidence="1">
    <location>
        <begin position="197"/>
        <end position="221"/>
    </location>
</feature>
<dbReference type="KEGG" id="tcn:H9L16_04685"/>
<feature type="transmembrane region" description="Helical" evidence="1">
    <location>
        <begin position="266"/>
        <end position="286"/>
    </location>
</feature>
<evidence type="ECO:0000256" key="1">
    <source>
        <dbReference type="SAM" id="Phobius"/>
    </source>
</evidence>
<gene>
    <name evidence="2" type="ORF">H9L16_04685</name>
</gene>
<sequence length="296" mass="33188">MADAAHIPNSSRALRARIRATTRHMLRGLVPGGSAIQLAQTDAPLDDAHFEAALCRNCGIERHTPHCGTCGQKAVARFSRRDVWDEAWQSWRVFELAIVHAALRLVRAPGLVAREYVLGARKRHVHPLKLLLFAVALLVVVLDRTGYLTAGQTTLSAQMQLVSDWARWSFSLGLFAIIIATRVVLRRRLDYNLVEHLVLALYVQFVVIVANLLNLLPLLFLDAAAWAPPWRQASAHYMTPLELALVGIACVQFFRLDWRRDAWRIAAVLALFFLAKKALLFAYGHFIQRVVLAHAG</sequence>
<name>A0A7G9SSR0_9GAMM</name>